<dbReference type="EMBL" id="JAUPFM010000016">
    <property type="protein sequence ID" value="KAK2826327.1"/>
    <property type="molecule type" value="Genomic_DNA"/>
</dbReference>
<sequence>MLPPDRHALPLKADLAKPVASRLSRCADASALPDPLTESTLLAVGAMWPVGGQSRSFGGFFRTTAAAPRAL</sequence>
<dbReference type="AlphaFoldDB" id="A0AA88S1J0"/>
<reference evidence="1" key="1">
    <citation type="submission" date="2023-07" db="EMBL/GenBank/DDBJ databases">
        <title>Chromosome-level Genome Assembly of Striped Snakehead (Channa striata).</title>
        <authorList>
            <person name="Liu H."/>
        </authorList>
    </citation>
    <scope>NUCLEOTIDE SEQUENCE</scope>
    <source>
        <strain evidence="1">Gz</strain>
        <tissue evidence="1">Muscle</tissue>
    </source>
</reference>
<name>A0AA88S1J0_CHASR</name>
<protein>
    <submittedName>
        <fullName evidence="1">Uncharacterized protein</fullName>
    </submittedName>
</protein>
<organism evidence="1 2">
    <name type="scientific">Channa striata</name>
    <name type="common">Snakehead murrel</name>
    <name type="synonym">Ophicephalus striatus</name>
    <dbReference type="NCBI Taxonomy" id="64152"/>
    <lineage>
        <taxon>Eukaryota</taxon>
        <taxon>Metazoa</taxon>
        <taxon>Chordata</taxon>
        <taxon>Craniata</taxon>
        <taxon>Vertebrata</taxon>
        <taxon>Euteleostomi</taxon>
        <taxon>Actinopterygii</taxon>
        <taxon>Neopterygii</taxon>
        <taxon>Teleostei</taxon>
        <taxon>Neoteleostei</taxon>
        <taxon>Acanthomorphata</taxon>
        <taxon>Anabantaria</taxon>
        <taxon>Anabantiformes</taxon>
        <taxon>Channoidei</taxon>
        <taxon>Channidae</taxon>
        <taxon>Channa</taxon>
    </lineage>
</organism>
<comment type="caution">
    <text evidence="1">The sequence shown here is derived from an EMBL/GenBank/DDBJ whole genome shotgun (WGS) entry which is preliminary data.</text>
</comment>
<evidence type="ECO:0000313" key="2">
    <source>
        <dbReference type="Proteomes" id="UP001187415"/>
    </source>
</evidence>
<keyword evidence="2" id="KW-1185">Reference proteome</keyword>
<proteinExistence type="predicted"/>
<accession>A0AA88S1J0</accession>
<gene>
    <name evidence="1" type="ORF">Q5P01_020541</name>
</gene>
<evidence type="ECO:0000313" key="1">
    <source>
        <dbReference type="EMBL" id="KAK2826327.1"/>
    </source>
</evidence>
<dbReference type="Proteomes" id="UP001187415">
    <property type="component" value="Unassembled WGS sequence"/>
</dbReference>